<evidence type="ECO:0000313" key="2">
    <source>
        <dbReference type="EMBL" id="GEA84200.1"/>
    </source>
</evidence>
<reference evidence="2 3" key="1">
    <citation type="submission" date="2019-06" db="EMBL/GenBank/DDBJ databases">
        <title>Whole genome shotgun sequence of Cellulomonas gelida NBRC 3748.</title>
        <authorList>
            <person name="Hosoyama A."/>
            <person name="Uohara A."/>
            <person name="Ohji S."/>
            <person name="Ichikawa N."/>
        </authorList>
    </citation>
    <scope>NUCLEOTIDE SEQUENCE [LARGE SCALE GENOMIC DNA]</scope>
    <source>
        <strain evidence="2 3">NBRC 3748</strain>
    </source>
</reference>
<feature type="region of interest" description="Disordered" evidence="1">
    <location>
        <begin position="778"/>
        <end position="797"/>
    </location>
</feature>
<dbReference type="Proteomes" id="UP000320461">
    <property type="component" value="Unassembled WGS sequence"/>
</dbReference>
<dbReference type="AlphaFoldDB" id="A0A4Y3KMK7"/>
<evidence type="ECO:0000313" key="3">
    <source>
        <dbReference type="Proteomes" id="UP000320461"/>
    </source>
</evidence>
<protein>
    <submittedName>
        <fullName evidence="2">Uncharacterized protein</fullName>
    </submittedName>
</protein>
<sequence>MPHRNVEELKAAYPDSAWRGRFVEICDLMDLLGGCVIADSYTISDDLRNAITLSAAGVALRDKLVTKEGVAAKEAKLMCALSLGHDELFIDIEKTDPDELARAISKEVLEGRIQLPFVFGPELYDRYAELFEDEKDILTLDETLRLLDALPVGVFQFGRFTTGPYGVRRAGTSRSLQSKRRVSGYHCSRAICRALHPIYLETSRIAAVNRDREKLEDLLSSMDGEAAEWWAFATEVSGATSAYYGDQRAGTLIPLIGDALALDELRALIWALLDTSKGRLRADVAGFLDVRNANTAVADLGRAELLQLALFARESELRIAVDRLVRDGVIEVPPGEVRRAVVSFGMRSGAFGLAPELGRHGIRFSSDEPGFALLRERRLLDALYVREADTDVEELEWQLRGLEIPDLDERLEYFFQRRAPREALERMVLARKTNMIAACEEVGLEENGGLSDRELIDTILWKLGFPVPSEEDPHKDFWARHERLWSLTQSSEIGGSERFIEAATPYFASLEGLLVDALAFSSWALLTDHLDADAPFSYDDEADRAAGLALMNEIAPSPAGSSNYSAERVDLGNLISGFSALAGRLEACVATPVDYERPPSELPDYDGKTELKSFLLNSTVMFLNLTPPSRDRIITGLREITQVLTSAEVNSVRNEYAHYRRTVRAISRLESALDAIRQAVTRIETLGLCRLLFRPARMTRDEWGRSVFYYSGPRGLEHSFSRPTRFDWMGLPGMSESFYAVRSAAIGEPTEVLRFTRRFRSPFLEMWSGYPNRRRRPRAKSAEEAEVYGAKRDALSH</sequence>
<proteinExistence type="predicted"/>
<evidence type="ECO:0000256" key="1">
    <source>
        <dbReference type="SAM" id="MobiDB-lite"/>
    </source>
</evidence>
<name>A0A4Y3KMK7_9CELL</name>
<accession>A0A4Y3KMK7</accession>
<keyword evidence="3" id="KW-1185">Reference proteome</keyword>
<organism evidence="2 3">
    <name type="scientific">Cellulomonas gelida</name>
    <dbReference type="NCBI Taxonomy" id="1712"/>
    <lineage>
        <taxon>Bacteria</taxon>
        <taxon>Bacillati</taxon>
        <taxon>Actinomycetota</taxon>
        <taxon>Actinomycetes</taxon>
        <taxon>Micrococcales</taxon>
        <taxon>Cellulomonadaceae</taxon>
        <taxon>Cellulomonas</taxon>
    </lineage>
</organism>
<gene>
    <name evidence="2" type="ORF">CGE01nite_14510</name>
</gene>
<dbReference type="EMBL" id="BJLQ01000011">
    <property type="protein sequence ID" value="GEA84200.1"/>
    <property type="molecule type" value="Genomic_DNA"/>
</dbReference>
<comment type="caution">
    <text evidence="2">The sequence shown here is derived from an EMBL/GenBank/DDBJ whole genome shotgun (WGS) entry which is preliminary data.</text>
</comment>